<keyword evidence="2" id="KW-0805">Transcription regulation</keyword>
<dbReference type="InterPro" id="IPR036388">
    <property type="entry name" value="WH-like_DNA-bd_sf"/>
</dbReference>
<sequence>MKHERLVKKAQKGNDKAFLLLFQQYEADIYRMAYVYVKNKEDALDLVQEVAYQSFKNISTLKKPEYFKTWLMKITINYALSLINRNKKVIPLHADFEVPAGTEDEDIALTISLNKLIDTLKEDEKSVILLKYYDDRTLKEISEILDIPLGTAKSVLYRALGTLRQQLKEEAGIYGSSY</sequence>
<evidence type="ECO:0000256" key="2">
    <source>
        <dbReference type="ARBA" id="ARBA00023015"/>
    </source>
</evidence>
<keyword evidence="9" id="KW-1185">Reference proteome</keyword>
<dbReference type="InterPro" id="IPR007630">
    <property type="entry name" value="RNA_pol_sigma70_r4"/>
</dbReference>
<protein>
    <submittedName>
        <fullName evidence="8">Sigma-70 family RNA polymerase sigma factor</fullName>
    </submittedName>
</protein>
<dbReference type="InterPro" id="IPR014284">
    <property type="entry name" value="RNA_pol_sigma-70_dom"/>
</dbReference>
<evidence type="ECO:0000256" key="4">
    <source>
        <dbReference type="ARBA" id="ARBA00023125"/>
    </source>
</evidence>
<dbReference type="InterPro" id="IPR013325">
    <property type="entry name" value="RNA_pol_sigma_r2"/>
</dbReference>
<proteinExistence type="inferred from homology"/>
<dbReference type="Proteomes" id="UP001236415">
    <property type="component" value="Chromosome"/>
</dbReference>
<dbReference type="CDD" id="cd06171">
    <property type="entry name" value="Sigma70_r4"/>
    <property type="match status" value="1"/>
</dbReference>
<organism evidence="8 9">
    <name type="scientific">Paenibacillus polygoni</name>
    <dbReference type="NCBI Taxonomy" id="3050112"/>
    <lineage>
        <taxon>Bacteria</taxon>
        <taxon>Bacillati</taxon>
        <taxon>Bacillota</taxon>
        <taxon>Bacilli</taxon>
        <taxon>Bacillales</taxon>
        <taxon>Paenibacillaceae</taxon>
        <taxon>Paenibacillus</taxon>
    </lineage>
</organism>
<dbReference type="InterPro" id="IPR007627">
    <property type="entry name" value="RNA_pol_sigma70_r2"/>
</dbReference>
<keyword evidence="3" id="KW-0731">Sigma factor</keyword>
<feature type="domain" description="RNA polymerase sigma-70 region 4" evidence="7">
    <location>
        <begin position="117"/>
        <end position="165"/>
    </location>
</feature>
<feature type="domain" description="RNA polymerase sigma-70 region 2" evidence="6">
    <location>
        <begin position="21"/>
        <end position="88"/>
    </location>
</feature>
<reference evidence="8 9" key="1">
    <citation type="submission" date="2023-06" db="EMBL/GenBank/DDBJ databases">
        <title>Paenibacillus polygonum sp. nov., an endophytic bacterium, isolated from Polygonum lapathifolium L. in Nanji Wetland National Nature Reserve, South of Poyang Lake, Jiangxi Province, China.</title>
        <authorList>
            <person name="Yu Z."/>
        </authorList>
    </citation>
    <scope>NUCLEOTIDE SEQUENCE [LARGE SCALE GENOMIC DNA]</scope>
    <source>
        <strain evidence="8 9">C31</strain>
    </source>
</reference>
<dbReference type="Gene3D" id="1.10.1740.10">
    <property type="match status" value="1"/>
</dbReference>
<dbReference type="SUPFAM" id="SSF88946">
    <property type="entry name" value="Sigma2 domain of RNA polymerase sigma factors"/>
    <property type="match status" value="1"/>
</dbReference>
<evidence type="ECO:0000313" key="9">
    <source>
        <dbReference type="Proteomes" id="UP001236415"/>
    </source>
</evidence>
<dbReference type="EMBL" id="CP127162">
    <property type="protein sequence ID" value="WIV19811.1"/>
    <property type="molecule type" value="Genomic_DNA"/>
</dbReference>
<dbReference type="RefSeq" id="WP_285746192.1">
    <property type="nucleotide sequence ID" value="NZ_CP127162.1"/>
</dbReference>
<dbReference type="SUPFAM" id="SSF88659">
    <property type="entry name" value="Sigma3 and sigma4 domains of RNA polymerase sigma factors"/>
    <property type="match status" value="1"/>
</dbReference>
<comment type="similarity">
    <text evidence="1">Belongs to the sigma-70 factor family. ECF subfamily.</text>
</comment>
<keyword evidence="5" id="KW-0804">Transcription</keyword>
<gene>
    <name evidence="8" type="ORF">QPK24_03460</name>
</gene>
<evidence type="ECO:0000256" key="1">
    <source>
        <dbReference type="ARBA" id="ARBA00010641"/>
    </source>
</evidence>
<evidence type="ECO:0000313" key="8">
    <source>
        <dbReference type="EMBL" id="WIV19811.1"/>
    </source>
</evidence>
<keyword evidence="4" id="KW-0238">DNA-binding</keyword>
<evidence type="ECO:0000259" key="7">
    <source>
        <dbReference type="Pfam" id="PF04545"/>
    </source>
</evidence>
<dbReference type="InterPro" id="IPR013324">
    <property type="entry name" value="RNA_pol_sigma_r3/r4-like"/>
</dbReference>
<dbReference type="Gene3D" id="1.10.10.10">
    <property type="entry name" value="Winged helix-like DNA-binding domain superfamily/Winged helix DNA-binding domain"/>
    <property type="match status" value="1"/>
</dbReference>
<dbReference type="NCBIfam" id="TIGR02937">
    <property type="entry name" value="sigma70-ECF"/>
    <property type="match status" value="1"/>
</dbReference>
<dbReference type="PANTHER" id="PTHR43133:SF51">
    <property type="entry name" value="RNA POLYMERASE SIGMA FACTOR"/>
    <property type="match status" value="1"/>
</dbReference>
<dbReference type="PANTHER" id="PTHR43133">
    <property type="entry name" value="RNA POLYMERASE ECF-TYPE SIGMA FACTO"/>
    <property type="match status" value="1"/>
</dbReference>
<evidence type="ECO:0000259" key="6">
    <source>
        <dbReference type="Pfam" id="PF04542"/>
    </source>
</evidence>
<accession>A0ABY8X8L3</accession>
<dbReference type="Pfam" id="PF04542">
    <property type="entry name" value="Sigma70_r2"/>
    <property type="match status" value="1"/>
</dbReference>
<evidence type="ECO:0000256" key="5">
    <source>
        <dbReference type="ARBA" id="ARBA00023163"/>
    </source>
</evidence>
<evidence type="ECO:0000256" key="3">
    <source>
        <dbReference type="ARBA" id="ARBA00023082"/>
    </source>
</evidence>
<dbReference type="InterPro" id="IPR039425">
    <property type="entry name" value="RNA_pol_sigma-70-like"/>
</dbReference>
<dbReference type="Pfam" id="PF04545">
    <property type="entry name" value="Sigma70_r4"/>
    <property type="match status" value="1"/>
</dbReference>
<name>A0ABY8X8L3_9BACL</name>